<dbReference type="EMBL" id="BNJG01000002">
    <property type="protein sequence ID" value="GHO56691.1"/>
    <property type="molecule type" value="Genomic_DNA"/>
</dbReference>
<sequence>MQEAEPVTQPRGYRILECLRQHYGQMERWPSGLLVMGDAFCNVDPIYGQGMSMSAMEAEMLETCLREQREWPQPDFERRFFQRMQDATEPAWWLSAIADRRWPGVEYAGSLSLEGMTLAQKYFDLYLKHASWQIAQDPQNPQSMGLHMKYTLMNGLMVSPREIVNPSMIATLLEANSSSDEGRQLTQFLDTLSRKYGRPFEQIFDEIVPTFEGFPALNEGSWLLSVS</sequence>
<accession>A0ABQ3UV40</accession>
<evidence type="ECO:0000313" key="2">
    <source>
        <dbReference type="Proteomes" id="UP000654345"/>
    </source>
</evidence>
<gene>
    <name evidence="1" type="ORF">KSB_51660</name>
</gene>
<dbReference type="SUPFAM" id="SSF51905">
    <property type="entry name" value="FAD/NAD(P)-binding domain"/>
    <property type="match status" value="1"/>
</dbReference>
<evidence type="ECO:0000313" key="1">
    <source>
        <dbReference type="EMBL" id="GHO56691.1"/>
    </source>
</evidence>
<comment type="caution">
    <text evidence="1">The sequence shown here is derived from an EMBL/GenBank/DDBJ whole genome shotgun (WGS) entry which is preliminary data.</text>
</comment>
<proteinExistence type="predicted"/>
<dbReference type="Gene3D" id="3.50.50.60">
    <property type="entry name" value="FAD/NAD(P)-binding domain"/>
    <property type="match status" value="1"/>
</dbReference>
<dbReference type="RefSeq" id="WP_201373154.1">
    <property type="nucleotide sequence ID" value="NZ_BNJG01000002.1"/>
</dbReference>
<organism evidence="1 2">
    <name type="scientific">Ktedonobacter robiniae</name>
    <dbReference type="NCBI Taxonomy" id="2778365"/>
    <lineage>
        <taxon>Bacteria</taxon>
        <taxon>Bacillati</taxon>
        <taxon>Chloroflexota</taxon>
        <taxon>Ktedonobacteria</taxon>
        <taxon>Ktedonobacterales</taxon>
        <taxon>Ktedonobacteraceae</taxon>
        <taxon>Ktedonobacter</taxon>
    </lineage>
</organism>
<protein>
    <recommendedName>
        <fullName evidence="3">FAD-binding domain-containing protein</fullName>
    </recommendedName>
</protein>
<dbReference type="Proteomes" id="UP000654345">
    <property type="component" value="Unassembled WGS sequence"/>
</dbReference>
<reference evidence="1 2" key="1">
    <citation type="journal article" date="2021" name="Int. J. Syst. Evol. Microbiol.">
        <title>Reticulibacter mediterranei gen. nov., sp. nov., within the new family Reticulibacteraceae fam. nov., and Ktedonospora formicarum gen. nov., sp. nov., Ktedonobacter robiniae sp. nov., Dictyobacter formicarum sp. nov. and Dictyobacter arantiisoli sp. nov., belonging to the class Ktedonobacteria.</title>
        <authorList>
            <person name="Yabe S."/>
            <person name="Zheng Y."/>
            <person name="Wang C.M."/>
            <person name="Sakai Y."/>
            <person name="Abe K."/>
            <person name="Yokota A."/>
            <person name="Donadio S."/>
            <person name="Cavaletti L."/>
            <person name="Monciardini P."/>
        </authorList>
    </citation>
    <scope>NUCLEOTIDE SEQUENCE [LARGE SCALE GENOMIC DNA]</scope>
    <source>
        <strain evidence="1 2">SOSP1-30</strain>
    </source>
</reference>
<keyword evidence="2" id="KW-1185">Reference proteome</keyword>
<dbReference type="InterPro" id="IPR036188">
    <property type="entry name" value="FAD/NAD-bd_sf"/>
</dbReference>
<evidence type="ECO:0008006" key="3">
    <source>
        <dbReference type="Google" id="ProtNLM"/>
    </source>
</evidence>
<name>A0ABQ3UV40_9CHLR</name>